<organism evidence="1 2">
    <name type="scientific">Mycoplasma zalophidermidis</name>
    <dbReference type="NCBI Taxonomy" id="398174"/>
    <lineage>
        <taxon>Bacteria</taxon>
        <taxon>Bacillati</taxon>
        <taxon>Mycoplasmatota</taxon>
        <taxon>Mollicutes</taxon>
        <taxon>Mycoplasmataceae</taxon>
        <taxon>Mycoplasma</taxon>
    </lineage>
</organism>
<name>A0ABS6DQP5_9MOLU</name>
<keyword evidence="2" id="KW-1185">Reference proteome</keyword>
<evidence type="ECO:0000313" key="2">
    <source>
        <dbReference type="Proteomes" id="UP000812267"/>
    </source>
</evidence>
<protein>
    <submittedName>
        <fullName evidence="1">Uncharacterized protein</fullName>
    </submittedName>
</protein>
<dbReference type="Proteomes" id="UP000812267">
    <property type="component" value="Unassembled WGS sequence"/>
</dbReference>
<accession>A0ABS6DQP5</accession>
<comment type="caution">
    <text evidence="1">The sequence shown here is derived from an EMBL/GenBank/DDBJ whole genome shotgun (WGS) entry which is preliminary data.</text>
</comment>
<sequence length="78" mass="9383">MDIRNNKVKLYSLVSKVEKLKNLIISSELELFWYNFADIIVWLENIKINSSEQKNQIPKILRYILIDKLFFCLEFIDS</sequence>
<evidence type="ECO:0000313" key="1">
    <source>
        <dbReference type="EMBL" id="MBU4693327.1"/>
    </source>
</evidence>
<gene>
    <name evidence="1" type="ORF">KQ878_00305</name>
</gene>
<dbReference type="EMBL" id="JAHMHK010000001">
    <property type="protein sequence ID" value="MBU4693327.1"/>
    <property type="molecule type" value="Genomic_DNA"/>
</dbReference>
<reference evidence="1" key="1">
    <citation type="submission" date="2021-06" db="EMBL/GenBank/DDBJ databases">
        <title>Novel Mycoplasma species detected in California sea lions (Zalophus californianus) from the USA.</title>
        <authorList>
            <person name="Volokhov D.V."/>
            <person name="Furtak V.A."/>
            <person name="Zagorodnyaya T.A."/>
        </authorList>
    </citation>
    <scope>NUCLEOTIDE SEQUENCE [LARGE SCALE GENOMIC DNA]</scope>
    <source>
        <strain evidence="1">CSL 4779</strain>
    </source>
</reference>
<proteinExistence type="predicted"/>